<evidence type="ECO:0000313" key="2">
    <source>
        <dbReference type="EMBL" id="PBK80242.1"/>
    </source>
</evidence>
<dbReference type="OrthoDB" id="3002793at2759"/>
<dbReference type="Proteomes" id="UP000217790">
    <property type="component" value="Unassembled WGS sequence"/>
</dbReference>
<organism evidence="2 3">
    <name type="scientific">Armillaria gallica</name>
    <name type="common">Bulbous honey fungus</name>
    <name type="synonym">Armillaria bulbosa</name>
    <dbReference type="NCBI Taxonomy" id="47427"/>
    <lineage>
        <taxon>Eukaryota</taxon>
        <taxon>Fungi</taxon>
        <taxon>Dikarya</taxon>
        <taxon>Basidiomycota</taxon>
        <taxon>Agaricomycotina</taxon>
        <taxon>Agaricomycetes</taxon>
        <taxon>Agaricomycetidae</taxon>
        <taxon>Agaricales</taxon>
        <taxon>Marasmiineae</taxon>
        <taxon>Physalacriaceae</taxon>
        <taxon>Armillaria</taxon>
    </lineage>
</organism>
<proteinExistence type="predicted"/>
<evidence type="ECO:0000313" key="3">
    <source>
        <dbReference type="Proteomes" id="UP000217790"/>
    </source>
</evidence>
<name>A0A2H3CM19_ARMGA</name>
<dbReference type="AlphaFoldDB" id="A0A2H3CM19"/>
<feature type="compositionally biased region" description="Basic and acidic residues" evidence="1">
    <location>
        <begin position="62"/>
        <end position="81"/>
    </location>
</feature>
<accession>A0A2H3CM19</accession>
<gene>
    <name evidence="2" type="ORF">ARMGADRAFT_1092428</name>
</gene>
<evidence type="ECO:0000256" key="1">
    <source>
        <dbReference type="SAM" id="MobiDB-lite"/>
    </source>
</evidence>
<reference evidence="3" key="1">
    <citation type="journal article" date="2017" name="Nat. Ecol. Evol.">
        <title>Genome expansion and lineage-specific genetic innovations in the forest pathogenic fungi Armillaria.</title>
        <authorList>
            <person name="Sipos G."/>
            <person name="Prasanna A.N."/>
            <person name="Walter M.C."/>
            <person name="O'Connor E."/>
            <person name="Balint B."/>
            <person name="Krizsan K."/>
            <person name="Kiss B."/>
            <person name="Hess J."/>
            <person name="Varga T."/>
            <person name="Slot J."/>
            <person name="Riley R."/>
            <person name="Boka B."/>
            <person name="Rigling D."/>
            <person name="Barry K."/>
            <person name="Lee J."/>
            <person name="Mihaltcheva S."/>
            <person name="LaButti K."/>
            <person name="Lipzen A."/>
            <person name="Waldron R."/>
            <person name="Moloney N.M."/>
            <person name="Sperisen C."/>
            <person name="Kredics L."/>
            <person name="Vagvoelgyi C."/>
            <person name="Patrignani A."/>
            <person name="Fitzpatrick D."/>
            <person name="Nagy I."/>
            <person name="Doyle S."/>
            <person name="Anderson J.B."/>
            <person name="Grigoriev I.V."/>
            <person name="Gueldener U."/>
            <person name="Muensterkoetter M."/>
            <person name="Nagy L.G."/>
        </authorList>
    </citation>
    <scope>NUCLEOTIDE SEQUENCE [LARGE SCALE GENOMIC DNA]</scope>
    <source>
        <strain evidence="3">Ar21-2</strain>
    </source>
</reference>
<keyword evidence="3" id="KW-1185">Reference proteome</keyword>
<dbReference type="EMBL" id="KZ293750">
    <property type="protein sequence ID" value="PBK80242.1"/>
    <property type="molecule type" value="Genomic_DNA"/>
</dbReference>
<protein>
    <submittedName>
        <fullName evidence="2">Uncharacterized protein</fullName>
    </submittedName>
</protein>
<dbReference type="InParanoid" id="A0A2H3CM19"/>
<feature type="region of interest" description="Disordered" evidence="1">
    <location>
        <begin position="1"/>
        <end position="102"/>
    </location>
</feature>
<sequence length="102" mass="10973">MAVEDIQLEKVTQPSDDTPVIENASGAQCSLLKDGNSDTKFEDDIDSDNSVGPPPLPGVILAERDSVSKEDKDSEEQQTRDEPDDPLTPPMPPSRALIPAQS</sequence>